<feature type="transmembrane region" description="Helical" evidence="6">
    <location>
        <begin position="134"/>
        <end position="153"/>
    </location>
</feature>
<feature type="transmembrane region" description="Helical" evidence="6">
    <location>
        <begin position="46"/>
        <end position="70"/>
    </location>
</feature>
<feature type="transmembrane region" description="Helical" evidence="6">
    <location>
        <begin position="231"/>
        <end position="249"/>
    </location>
</feature>
<evidence type="ECO:0000313" key="8">
    <source>
        <dbReference type="Proteomes" id="UP000284543"/>
    </source>
</evidence>
<feature type="transmembrane region" description="Helical" evidence="6">
    <location>
        <begin position="346"/>
        <end position="367"/>
    </location>
</feature>
<keyword evidence="2" id="KW-1003">Cell membrane</keyword>
<evidence type="ECO:0000256" key="5">
    <source>
        <dbReference type="ARBA" id="ARBA00023136"/>
    </source>
</evidence>
<dbReference type="GO" id="GO:0015297">
    <property type="term" value="F:antiporter activity"/>
    <property type="evidence" value="ECO:0007669"/>
    <property type="project" value="InterPro"/>
</dbReference>
<gene>
    <name evidence="7" type="ORF">DWW02_22345</name>
</gene>
<evidence type="ECO:0000256" key="4">
    <source>
        <dbReference type="ARBA" id="ARBA00022989"/>
    </source>
</evidence>
<feature type="transmembrane region" description="Helical" evidence="6">
    <location>
        <begin position="466"/>
        <end position="490"/>
    </location>
</feature>
<dbReference type="AlphaFoldDB" id="A0A412YZR1"/>
<dbReference type="Proteomes" id="UP000284543">
    <property type="component" value="Unassembled WGS sequence"/>
</dbReference>
<evidence type="ECO:0000256" key="1">
    <source>
        <dbReference type="ARBA" id="ARBA00004651"/>
    </source>
</evidence>
<accession>A0A412YZR1</accession>
<feature type="transmembrane region" description="Helical" evidence="6">
    <location>
        <begin position="441"/>
        <end position="460"/>
    </location>
</feature>
<organism evidence="7 8">
    <name type="scientific">Enterocloster bolteae</name>
    <dbReference type="NCBI Taxonomy" id="208479"/>
    <lineage>
        <taxon>Bacteria</taxon>
        <taxon>Bacillati</taxon>
        <taxon>Bacillota</taxon>
        <taxon>Clostridia</taxon>
        <taxon>Lachnospirales</taxon>
        <taxon>Lachnospiraceae</taxon>
        <taxon>Enterocloster</taxon>
    </lineage>
</organism>
<dbReference type="RefSeq" id="WP_118019374.1">
    <property type="nucleotide sequence ID" value="NZ_BAABXO010000001.1"/>
</dbReference>
<proteinExistence type="predicted"/>
<feature type="transmembrane region" description="Helical" evidence="6">
    <location>
        <begin position="12"/>
        <end position="34"/>
    </location>
</feature>
<comment type="subcellular location">
    <subcellularLocation>
        <location evidence="1">Cell membrane</location>
        <topology evidence="1">Multi-pass membrane protein</topology>
    </subcellularLocation>
</comment>
<feature type="transmembrane region" description="Helical" evidence="6">
    <location>
        <begin position="91"/>
        <end position="114"/>
    </location>
</feature>
<name>A0A412YZR1_9FIRM</name>
<feature type="transmembrane region" description="Helical" evidence="6">
    <location>
        <begin position="404"/>
        <end position="421"/>
    </location>
</feature>
<dbReference type="PANTHER" id="PTHR30250">
    <property type="entry name" value="PST FAMILY PREDICTED COLANIC ACID TRANSPORTER"/>
    <property type="match status" value="1"/>
</dbReference>
<reference evidence="7 8" key="1">
    <citation type="submission" date="2018-08" db="EMBL/GenBank/DDBJ databases">
        <title>A genome reference for cultivated species of the human gut microbiota.</title>
        <authorList>
            <person name="Zou Y."/>
            <person name="Xue W."/>
            <person name="Luo G."/>
        </authorList>
    </citation>
    <scope>NUCLEOTIDE SEQUENCE [LARGE SCALE GENOMIC DNA]</scope>
    <source>
        <strain evidence="7 8">AF14-18</strain>
    </source>
</reference>
<keyword evidence="5 6" id="KW-0472">Membrane</keyword>
<feature type="transmembrane region" description="Helical" evidence="6">
    <location>
        <begin position="318"/>
        <end position="340"/>
    </location>
</feature>
<dbReference type="GO" id="GO:0042910">
    <property type="term" value="F:xenobiotic transmembrane transporter activity"/>
    <property type="evidence" value="ECO:0007669"/>
    <property type="project" value="InterPro"/>
</dbReference>
<dbReference type="GO" id="GO:0005886">
    <property type="term" value="C:plasma membrane"/>
    <property type="evidence" value="ECO:0007669"/>
    <property type="project" value="UniProtKB-SubCell"/>
</dbReference>
<keyword evidence="3 6" id="KW-0812">Transmembrane</keyword>
<dbReference type="PANTHER" id="PTHR30250:SF26">
    <property type="entry name" value="PSMA PROTEIN"/>
    <property type="match status" value="1"/>
</dbReference>
<dbReference type="Pfam" id="PF01554">
    <property type="entry name" value="MatE"/>
    <property type="match status" value="1"/>
</dbReference>
<evidence type="ECO:0000313" key="7">
    <source>
        <dbReference type="EMBL" id="RGV73147.1"/>
    </source>
</evidence>
<evidence type="ECO:0000256" key="3">
    <source>
        <dbReference type="ARBA" id="ARBA00022692"/>
    </source>
</evidence>
<comment type="caution">
    <text evidence="7">The sequence shown here is derived from an EMBL/GenBank/DDBJ whole genome shotgun (WGS) entry which is preliminary data.</text>
</comment>
<sequence length="509" mass="57201">MSSLEEKSNKQLKTGAVLSYLAIGINIVSALIYSPWMLSKIGSGDYGLYSLASSLINMFLLDFGISSAVSRFVSKYVAEGKQEKVDQLLGVVFKLFMGIAAVISVVLIMIYFFIDQIYISLTPSELSRFKIVYIISATYSVVSFPFTTTLNGVLTSYEKFIQMKLCDVGNKIITVVLIVIVLSNGYGLYALVAINAALNLVCFFAKWIVIKKVTPVKLPIRFWDITLLKEIFSFSIWVLINSICSRLIMNICPNILGITSGTMAITIFSFASVIEGYSYTFSSAIDGMFMPRIARITYKEGNMDKILSLMIKVGRFQYHLVGLVLIGFVCVGKEFINIWLGNDYNSVYYCAVFLLLPTPFYLSQQIGKNTMVMVNKIRYLTCVNVIKAGLNVVFVFFLSKFWGVIGACISICAVYFFRNFANMYLYKTKLGLDTKIFYVKCYGRMSIPMLITLVVGFVIQKASTKIGWGILGIKVLMIIGIYLLFMWLIAYNDDEKKMIKGLVNKIAHK</sequence>
<evidence type="ECO:0000256" key="2">
    <source>
        <dbReference type="ARBA" id="ARBA00022475"/>
    </source>
</evidence>
<keyword evidence="4 6" id="KW-1133">Transmembrane helix</keyword>
<dbReference type="EMBL" id="QRZM01000011">
    <property type="protein sequence ID" value="RGV73147.1"/>
    <property type="molecule type" value="Genomic_DNA"/>
</dbReference>
<evidence type="ECO:0000256" key="6">
    <source>
        <dbReference type="SAM" id="Phobius"/>
    </source>
</evidence>
<feature type="transmembrane region" description="Helical" evidence="6">
    <location>
        <begin position="255"/>
        <end position="274"/>
    </location>
</feature>
<protein>
    <submittedName>
        <fullName evidence="7">Uncharacterized protein</fullName>
    </submittedName>
</protein>
<dbReference type="InterPro" id="IPR050833">
    <property type="entry name" value="Poly_Biosynth_Transport"/>
</dbReference>
<dbReference type="InterPro" id="IPR002528">
    <property type="entry name" value="MATE_fam"/>
</dbReference>